<evidence type="ECO:0000313" key="2">
    <source>
        <dbReference type="EMBL" id="MBD2774680.1"/>
    </source>
</evidence>
<reference evidence="2" key="1">
    <citation type="submission" date="2020-09" db="EMBL/GenBank/DDBJ databases">
        <title>Iningainema tapete sp. nov. (Scytonemataceae, Cyanobacteria) from greenhouses in central Florida (USA) produces two types of nodularin with biosynthetic potential for microcystin-LR and anabaenopeptins.</title>
        <authorList>
            <person name="Berthold D.E."/>
            <person name="Lefler F.W."/>
            <person name="Huang I.-S."/>
            <person name="Abdulla H."/>
            <person name="Zimba P.V."/>
            <person name="Laughinghouse H.D. IV."/>
        </authorList>
    </citation>
    <scope>NUCLEOTIDE SEQUENCE</scope>
    <source>
        <strain evidence="2">BLCCT55</strain>
    </source>
</reference>
<dbReference type="Proteomes" id="UP000629098">
    <property type="component" value="Unassembled WGS sequence"/>
</dbReference>
<dbReference type="AlphaFoldDB" id="A0A8J6XE63"/>
<dbReference type="RefSeq" id="WP_190832049.1">
    <property type="nucleotide sequence ID" value="NZ_CAWPPI010000072.1"/>
</dbReference>
<dbReference type="EMBL" id="JACXAE010000072">
    <property type="protein sequence ID" value="MBD2774680.1"/>
    <property type="molecule type" value="Genomic_DNA"/>
</dbReference>
<evidence type="ECO:0000313" key="3">
    <source>
        <dbReference type="Proteomes" id="UP000629098"/>
    </source>
</evidence>
<feature type="domain" description="Beta-lactamase-related" evidence="1">
    <location>
        <begin position="16"/>
        <end position="68"/>
    </location>
</feature>
<comment type="caution">
    <text evidence="2">The sequence shown here is derived from an EMBL/GenBank/DDBJ whole genome shotgun (WGS) entry which is preliminary data.</text>
</comment>
<accession>A0A8J6XE63</accession>
<evidence type="ECO:0000259" key="1">
    <source>
        <dbReference type="Pfam" id="PF00144"/>
    </source>
</evidence>
<dbReference type="Gene3D" id="3.40.710.10">
    <property type="entry name" value="DD-peptidase/beta-lactamase superfamily"/>
    <property type="match status" value="1"/>
</dbReference>
<protein>
    <submittedName>
        <fullName evidence="2">Serine hydrolase</fullName>
    </submittedName>
</protein>
<dbReference type="SUPFAM" id="SSF56601">
    <property type="entry name" value="beta-lactamase/transpeptidase-like"/>
    <property type="match status" value="1"/>
</dbReference>
<dbReference type="InterPro" id="IPR012338">
    <property type="entry name" value="Beta-lactam/transpept-like"/>
</dbReference>
<dbReference type="GO" id="GO:0016787">
    <property type="term" value="F:hydrolase activity"/>
    <property type="evidence" value="ECO:0007669"/>
    <property type="project" value="UniProtKB-KW"/>
</dbReference>
<sequence>MTKAITRSHQQQFQNGIESLGLAWQIITLPEGQEIYCHNGGTGGYKSFIGFDKKHQTGVVILSNYGDAMANDFSVDAMAVQILKHAAKIPLN</sequence>
<organism evidence="2 3">
    <name type="scientific">Iningainema tapete BLCC-T55</name>
    <dbReference type="NCBI Taxonomy" id="2748662"/>
    <lineage>
        <taxon>Bacteria</taxon>
        <taxon>Bacillati</taxon>
        <taxon>Cyanobacteriota</taxon>
        <taxon>Cyanophyceae</taxon>
        <taxon>Nostocales</taxon>
        <taxon>Scytonemataceae</taxon>
        <taxon>Iningainema tapete</taxon>
    </lineage>
</organism>
<proteinExistence type="predicted"/>
<gene>
    <name evidence="2" type="ORF">ICL16_22085</name>
</gene>
<dbReference type="InterPro" id="IPR001466">
    <property type="entry name" value="Beta-lactam-related"/>
</dbReference>
<name>A0A8J6XE63_9CYAN</name>
<keyword evidence="2" id="KW-0378">Hydrolase</keyword>
<dbReference type="Pfam" id="PF00144">
    <property type="entry name" value="Beta-lactamase"/>
    <property type="match status" value="1"/>
</dbReference>
<keyword evidence="3" id="KW-1185">Reference proteome</keyword>